<organism evidence="4 5">
    <name type="scientific">Microctonus aethiopoides</name>
    <dbReference type="NCBI Taxonomy" id="144406"/>
    <lineage>
        <taxon>Eukaryota</taxon>
        <taxon>Metazoa</taxon>
        <taxon>Ecdysozoa</taxon>
        <taxon>Arthropoda</taxon>
        <taxon>Hexapoda</taxon>
        <taxon>Insecta</taxon>
        <taxon>Pterygota</taxon>
        <taxon>Neoptera</taxon>
        <taxon>Endopterygota</taxon>
        <taxon>Hymenoptera</taxon>
        <taxon>Apocrita</taxon>
        <taxon>Ichneumonoidea</taxon>
        <taxon>Braconidae</taxon>
        <taxon>Euphorinae</taxon>
        <taxon>Microctonus</taxon>
    </lineage>
</organism>
<dbReference type="AlphaFoldDB" id="A0AA39KLX0"/>
<reference evidence="4" key="2">
    <citation type="submission" date="2023-03" db="EMBL/GenBank/DDBJ databases">
        <authorList>
            <person name="Inwood S.N."/>
            <person name="Skelly J.G."/>
            <person name="Guhlin J."/>
            <person name="Harrop T.W.R."/>
            <person name="Goldson S.G."/>
            <person name="Dearden P.K."/>
        </authorList>
    </citation>
    <scope>NUCLEOTIDE SEQUENCE</scope>
    <source>
        <strain evidence="4">Irish</strain>
        <tissue evidence="4">Whole body</tissue>
    </source>
</reference>
<keyword evidence="5" id="KW-1185">Reference proteome</keyword>
<evidence type="ECO:0000259" key="3">
    <source>
        <dbReference type="PROSITE" id="PS51162"/>
    </source>
</evidence>
<protein>
    <recommendedName>
        <fullName evidence="3">Thyroglobulin type-1 domain-containing protein</fullName>
    </recommendedName>
</protein>
<dbReference type="EMBL" id="JAQQBS010001422">
    <property type="protein sequence ID" value="KAK0166269.1"/>
    <property type="molecule type" value="Genomic_DNA"/>
</dbReference>
<dbReference type="Pfam" id="PF00086">
    <property type="entry name" value="Thyroglobulin_1"/>
    <property type="match status" value="2"/>
</dbReference>
<comment type="caution">
    <text evidence="2">Lacks conserved residue(s) required for the propagation of feature annotation.</text>
</comment>
<dbReference type="InterPro" id="IPR000716">
    <property type="entry name" value="Thyroglobulin_1"/>
</dbReference>
<proteinExistence type="predicted"/>
<name>A0AA39KLX0_9HYME</name>
<evidence type="ECO:0000313" key="5">
    <source>
        <dbReference type="Proteomes" id="UP001168990"/>
    </source>
</evidence>
<dbReference type="InterPro" id="IPR036857">
    <property type="entry name" value="Thyroglobulin_1_sf"/>
</dbReference>
<dbReference type="Proteomes" id="UP001168990">
    <property type="component" value="Unassembled WGS sequence"/>
</dbReference>
<evidence type="ECO:0000256" key="1">
    <source>
        <dbReference type="ARBA" id="ARBA00023157"/>
    </source>
</evidence>
<feature type="domain" description="Thyroglobulin type-1" evidence="3">
    <location>
        <begin position="126"/>
        <end position="188"/>
    </location>
</feature>
<keyword evidence="1" id="KW-1015">Disulfide bond</keyword>
<dbReference type="PROSITE" id="PS51162">
    <property type="entry name" value="THYROGLOBULIN_1_2"/>
    <property type="match status" value="2"/>
</dbReference>
<dbReference type="SUPFAM" id="SSF57610">
    <property type="entry name" value="Thyroglobulin type-1 domain"/>
    <property type="match status" value="3"/>
</dbReference>
<comment type="caution">
    <text evidence="4">The sequence shown here is derived from an EMBL/GenBank/DDBJ whole genome shotgun (WGS) entry which is preliminary data.</text>
</comment>
<evidence type="ECO:0000256" key="2">
    <source>
        <dbReference type="PROSITE-ProRule" id="PRU00500"/>
    </source>
</evidence>
<feature type="domain" description="Thyroglobulin type-1" evidence="3">
    <location>
        <begin position="66"/>
        <end position="115"/>
    </location>
</feature>
<gene>
    <name evidence="4" type="ORF">PV328_004705</name>
</gene>
<dbReference type="SMART" id="SM00211">
    <property type="entry name" value="TY"/>
    <property type="match status" value="2"/>
</dbReference>
<dbReference type="Gene3D" id="4.10.800.10">
    <property type="entry name" value="Thyroglobulin type-1"/>
    <property type="match status" value="2"/>
</dbReference>
<reference evidence="4" key="1">
    <citation type="journal article" date="2023" name="bioRxiv">
        <title>Scaffold-level genome assemblies of two parasitoid biocontrol wasps reveal the parthenogenesis mechanism and an associated novel virus.</title>
        <authorList>
            <person name="Inwood S."/>
            <person name="Skelly J."/>
            <person name="Guhlin J."/>
            <person name="Harrop T."/>
            <person name="Goldson S."/>
            <person name="Dearden P."/>
        </authorList>
    </citation>
    <scope>NUCLEOTIDE SEQUENCE</scope>
    <source>
        <strain evidence="4">Irish</strain>
        <tissue evidence="4">Whole body</tissue>
    </source>
</reference>
<accession>A0AA39KLX0</accession>
<sequence>MIGFIVITIIIYILRIINVNASLSVDLHYPEIKIHFSFSGINEDCSLSKCLPGLFCNAAKICVRNLTSCSSYKWTNTLWKPSCNDDDSWSAKQCKGEISNGKCFCYNPKGTRIFGWTWWKNSKNMTCACSRRRDELKGIRDDVSLHCSENGNYEELQCDNGLCWCVETKTGKPTQRIYPESVMTYLPCYKKKHVGLQYLRQCESKHIAKSQMLMKLKTHGMEFLHLDDVFCDGDGSYGFYKLVKKQAQCTWKDSKQLELYQGPVFGILSMNCHCARDTRILNDEGIEMILTCQSNGNYDVSQIDNGRPFCVDDDGFPTTSLGDFGQIIKCPPTIIEIE</sequence>
<evidence type="ECO:0000313" key="4">
    <source>
        <dbReference type="EMBL" id="KAK0166269.1"/>
    </source>
</evidence>